<dbReference type="InterPro" id="IPR008764">
    <property type="entry name" value="Peptidase_U57"/>
</dbReference>
<dbReference type="NCBIfam" id="TIGR02855">
    <property type="entry name" value="spore_yabG"/>
    <property type="match status" value="1"/>
</dbReference>
<dbReference type="Pfam" id="PF05582">
    <property type="entry name" value="Peptidase_U57"/>
    <property type="match status" value="1"/>
</dbReference>
<dbReference type="EMBL" id="APML01000080">
    <property type="protein sequence ID" value="ENH95714.1"/>
    <property type="molecule type" value="Genomic_DNA"/>
</dbReference>
<accession>N4W903</accession>
<name>N4W903_9BACI</name>
<reference evidence="1 2" key="1">
    <citation type="submission" date="2013-03" db="EMBL/GenBank/DDBJ databases">
        <title>Draft genome sequence of Gracibacillus halophilus YIM-C55.5, a moderately halophilic and thermophilic organism from the Xiaochaidamu salt lake.</title>
        <authorList>
            <person name="Sugumar T."/>
            <person name="Polireddy D.R."/>
            <person name="Antony A."/>
            <person name="Madhava Y.R."/>
            <person name="Sivakumar N."/>
        </authorList>
    </citation>
    <scope>NUCLEOTIDE SEQUENCE [LARGE SCALE GENOMIC DNA]</scope>
    <source>
        <strain evidence="1 2">YIM-C55.5</strain>
    </source>
</reference>
<dbReference type="AlphaFoldDB" id="N4W903"/>
<dbReference type="PIRSF" id="PIRSF011575">
    <property type="entry name" value="YabG"/>
    <property type="match status" value="1"/>
</dbReference>
<proteinExistence type="predicted"/>
<dbReference type="STRING" id="1308866.J416_14697"/>
<evidence type="ECO:0000313" key="1">
    <source>
        <dbReference type="EMBL" id="ENH95714.1"/>
    </source>
</evidence>
<keyword evidence="2" id="KW-1185">Reference proteome</keyword>
<sequence length="283" mass="32706">MKGMLVTRYSHQHDIVFRVIEVNDDSVVLHGEELRLEADAPQDDLRLLPEEDIRKRQEEIKEKEEYSYRLFRQDYQLLKEKKEQEHKQEGPRNVQRFQLPVKVLHIDGDRLYLKKCIDLYQRLGLQVHGVYMKEDDVPFEIEALVKKVQPNMIVITGHDAYSEAKGSKKELSSYRNSRNFVEAVRKTRGLLPSLDQLVIFAGACQSHFESLIRAGANFASSPDRINIHALDPVYVVAKIAYTPFMDKVNVYDVIRNTLTGEKGLGGMETRGLFRTGLPYVETK</sequence>
<protein>
    <submittedName>
        <fullName evidence="1">Peptidase</fullName>
    </submittedName>
</protein>
<dbReference type="eggNOG" id="ENOG502Z7P7">
    <property type="taxonomic scope" value="Bacteria"/>
</dbReference>
<gene>
    <name evidence="1" type="ORF">J416_14697</name>
</gene>
<dbReference type="PATRIC" id="fig|1308866.3.peg.2958"/>
<comment type="caution">
    <text evidence="1">The sequence shown here is derived from an EMBL/GenBank/DDBJ whole genome shotgun (WGS) entry which is preliminary data.</text>
</comment>
<evidence type="ECO:0000313" key="2">
    <source>
        <dbReference type="Proteomes" id="UP000012283"/>
    </source>
</evidence>
<organism evidence="1 2">
    <name type="scientific">Gracilibacillus halophilus YIM-C55.5</name>
    <dbReference type="NCBI Taxonomy" id="1308866"/>
    <lineage>
        <taxon>Bacteria</taxon>
        <taxon>Bacillati</taxon>
        <taxon>Bacillota</taxon>
        <taxon>Bacilli</taxon>
        <taxon>Bacillales</taxon>
        <taxon>Bacillaceae</taxon>
        <taxon>Gracilibacillus</taxon>
    </lineage>
</organism>
<dbReference type="Proteomes" id="UP000012283">
    <property type="component" value="Unassembled WGS sequence"/>
</dbReference>